<feature type="region of interest" description="Disordered" evidence="1">
    <location>
        <begin position="45"/>
        <end position="64"/>
    </location>
</feature>
<proteinExistence type="predicted"/>
<evidence type="ECO:0000313" key="3">
    <source>
        <dbReference type="Proteomes" id="UP000498740"/>
    </source>
</evidence>
<feature type="compositionally biased region" description="Gly residues" evidence="1">
    <location>
        <begin position="453"/>
        <end position="466"/>
    </location>
</feature>
<accession>A0A7J0D4V2</accession>
<dbReference type="EMBL" id="BLWD01000003">
    <property type="protein sequence ID" value="GFN09771.1"/>
    <property type="molecule type" value="Genomic_DNA"/>
</dbReference>
<protein>
    <submittedName>
        <fullName evidence="2">Uncharacterized protein</fullName>
    </submittedName>
</protein>
<comment type="caution">
    <text evidence="2">The sequence shown here is derived from an EMBL/GenBank/DDBJ whole genome shotgun (WGS) entry which is preliminary data.</text>
</comment>
<evidence type="ECO:0000256" key="1">
    <source>
        <dbReference type="SAM" id="MobiDB-lite"/>
    </source>
</evidence>
<organism evidence="2 3">
    <name type="scientific">Streptomyces microflavus</name>
    <name type="common">Streptomyces lipmanii</name>
    <dbReference type="NCBI Taxonomy" id="1919"/>
    <lineage>
        <taxon>Bacteria</taxon>
        <taxon>Bacillati</taxon>
        <taxon>Actinomycetota</taxon>
        <taxon>Actinomycetes</taxon>
        <taxon>Kitasatosporales</taxon>
        <taxon>Streptomycetaceae</taxon>
        <taxon>Streptomyces</taxon>
    </lineage>
</organism>
<dbReference type="Proteomes" id="UP000498740">
    <property type="component" value="Unassembled WGS sequence"/>
</dbReference>
<evidence type="ECO:0000313" key="2">
    <source>
        <dbReference type="EMBL" id="GFN09771.1"/>
    </source>
</evidence>
<feature type="compositionally biased region" description="Acidic residues" evidence="1">
    <location>
        <begin position="325"/>
        <end position="334"/>
    </location>
</feature>
<gene>
    <name evidence="2" type="ORF">Smic_83270</name>
</gene>
<reference evidence="2 3" key="1">
    <citation type="submission" date="2020-05" db="EMBL/GenBank/DDBJ databases">
        <title>Whole genome shotgun sequence of Streptomyces microflavus NBRC 13062.</title>
        <authorList>
            <person name="Komaki H."/>
            <person name="Tamura T."/>
        </authorList>
    </citation>
    <scope>NUCLEOTIDE SEQUENCE [LARGE SCALE GENOMIC DNA]</scope>
    <source>
        <strain evidence="2 3">NBRC 13062</strain>
    </source>
</reference>
<feature type="region of interest" description="Disordered" evidence="1">
    <location>
        <begin position="317"/>
        <end position="350"/>
    </location>
</feature>
<dbReference type="AlphaFoldDB" id="A0A7J0D4V2"/>
<dbReference type="RefSeq" id="WP_268247733.1">
    <property type="nucleotide sequence ID" value="NZ_BMUG01000016.1"/>
</dbReference>
<name>A0A7J0D4V2_STRMI</name>
<sequence>MSAGAASAALLDHDVWEVVDNSVDEASFGRSRARLRPAQRGVRTRFGPLPAQAGPAPKRKAGHPLALGRGTCARLKGAVRALLDADGLAGMPDPVRLAVVVLASRTPSESGEVEIRTAELGRWIGLSKSRTATAVVPALQESGLVTVETAEGEFKQHDGLLCRVQPMWAAQGVAGHPLNLVKKELATFLALMEAVMAPGWAHRDGSATPAGLLGPRTGRGAATDRLALLLLVLEARENGWVRQRGGSVDTRRGRPVATLARLLGCTLSTAEQVLERLEDMQLVRRPRMKTVSKLNQRSRLVVPAVAAAHGNRAVADVQEERVEAPDPDFSDPDDTAGPSEAPRAGETVQVSEVEEVGRAASAEPDATATLHTDHPHLVTPVVPPQLSGGFSGEGRGTKGRRPERAGAGEDQAVGGETSAVGTGLPVAEGGPLRGEKPKESSVDEQAGQRAAGAGAGGWPKAVGGGKTQQQRVGLPADLGLRVALGPVSWLWERLSGWQQDQVAAAAKAELSQLTGLGVAAERAPRLLADRLTDRLEETGGEALIREPFGWLIGRGLVRRPSCSDRRCDDGTRLDTGGECGNCGNVIHIRRAHRARTAAEIDRELPHLGGEERRRVLEERLREHAAGEAGDLMRRQEQARAEKARRAAVRAADQERAEDERAAAAAAEAVRQALACEDCGQQQAGGLCEACGYRRRTETLVVEAGMVAATWAADLADQADVDAVTADVRASLAADIERARRAFLDSAPSGELDADPIGAAAVLAFGALRAVEAALPEFRSSALGRLARTEEADAEARRAFKTEQGRRWFRHNPNGADAVAAATKAADTARERAAEYLLATRLKQLREQGADRTEQAVAVPWTDRLPELAARQLDADMSGAVIA</sequence>
<feature type="region of interest" description="Disordered" evidence="1">
    <location>
        <begin position="369"/>
        <end position="469"/>
    </location>
</feature>